<dbReference type="Pfam" id="PF04964">
    <property type="entry name" value="Flp_Fap"/>
    <property type="match status" value="1"/>
</dbReference>
<dbReference type="EMBL" id="FNKP01000002">
    <property type="protein sequence ID" value="SDR41550.1"/>
    <property type="molecule type" value="Genomic_DNA"/>
</dbReference>
<dbReference type="OrthoDB" id="5325135at2"/>
<dbReference type="RefSeq" id="WP_074770748.1">
    <property type="nucleotide sequence ID" value="NZ_FNKP01000002.1"/>
</dbReference>
<protein>
    <submittedName>
        <fullName evidence="2">Pilus assembly protein Flp/PilA</fullName>
    </submittedName>
</protein>
<keyword evidence="1" id="KW-0812">Transmembrane</keyword>
<evidence type="ECO:0000313" key="3">
    <source>
        <dbReference type="Proteomes" id="UP000183487"/>
    </source>
</evidence>
<proteinExistence type="predicted"/>
<evidence type="ECO:0000313" key="2">
    <source>
        <dbReference type="EMBL" id="SDR41550.1"/>
    </source>
</evidence>
<gene>
    <name evidence="2" type="ORF">SAMN05443245_5726</name>
</gene>
<keyword evidence="3" id="KW-1185">Reference proteome</keyword>
<name>A0A1H1IVF1_9BURK</name>
<dbReference type="Proteomes" id="UP000183487">
    <property type="component" value="Unassembled WGS sequence"/>
</dbReference>
<reference evidence="3" key="1">
    <citation type="submission" date="2016-10" db="EMBL/GenBank/DDBJ databases">
        <authorList>
            <person name="Varghese N."/>
        </authorList>
    </citation>
    <scope>NUCLEOTIDE SEQUENCE [LARGE SCALE GENOMIC DNA]</scope>
    <source>
        <strain evidence="3">GAS106B</strain>
    </source>
</reference>
<feature type="transmembrane region" description="Helical" evidence="1">
    <location>
        <begin position="21"/>
        <end position="45"/>
    </location>
</feature>
<evidence type="ECO:0000256" key="1">
    <source>
        <dbReference type="SAM" id="Phobius"/>
    </source>
</evidence>
<keyword evidence="1" id="KW-1133">Transmembrane helix</keyword>
<sequence>MKNIIAQASRFVRDEDGISAIEYALLGSLIAIVIGTAMTSLATAIKTTFDNIATAL</sequence>
<dbReference type="AlphaFoldDB" id="A0A1H1IVF1"/>
<dbReference type="InterPro" id="IPR007047">
    <property type="entry name" value="Flp_Fap"/>
</dbReference>
<keyword evidence="1" id="KW-0472">Membrane</keyword>
<accession>A0A1H1IVF1</accession>
<organism evidence="2 3">
    <name type="scientific">Paraburkholderia fungorum</name>
    <dbReference type="NCBI Taxonomy" id="134537"/>
    <lineage>
        <taxon>Bacteria</taxon>
        <taxon>Pseudomonadati</taxon>
        <taxon>Pseudomonadota</taxon>
        <taxon>Betaproteobacteria</taxon>
        <taxon>Burkholderiales</taxon>
        <taxon>Burkholderiaceae</taxon>
        <taxon>Paraburkholderia</taxon>
    </lineage>
</organism>